<dbReference type="EMBL" id="BPWL01000006">
    <property type="protein sequence ID" value="GJJ11271.1"/>
    <property type="molecule type" value="Genomic_DNA"/>
</dbReference>
<reference evidence="3" key="1">
    <citation type="submission" date="2021-10" db="EMBL/GenBank/DDBJ databases">
        <title>De novo Genome Assembly of Clathrus columnatus (Basidiomycota, Fungi) Using Illumina and Nanopore Sequence Data.</title>
        <authorList>
            <person name="Ogiso-Tanaka E."/>
            <person name="Itagaki H."/>
            <person name="Hosoya T."/>
            <person name="Hosaka K."/>
        </authorList>
    </citation>
    <scope>NUCLEOTIDE SEQUENCE</scope>
    <source>
        <strain evidence="3">MO-923</strain>
    </source>
</reference>
<feature type="compositionally biased region" description="Low complexity" evidence="1">
    <location>
        <begin position="598"/>
        <end position="607"/>
    </location>
</feature>
<dbReference type="Gene3D" id="3.40.50.10190">
    <property type="entry name" value="BRCT domain"/>
    <property type="match status" value="1"/>
</dbReference>
<feature type="compositionally biased region" description="Low complexity" evidence="1">
    <location>
        <begin position="523"/>
        <end position="540"/>
    </location>
</feature>
<evidence type="ECO:0000256" key="1">
    <source>
        <dbReference type="SAM" id="MobiDB-lite"/>
    </source>
</evidence>
<protein>
    <recommendedName>
        <fullName evidence="2">BRCT domain-containing protein</fullName>
    </recommendedName>
</protein>
<dbReference type="SUPFAM" id="SSF52113">
    <property type="entry name" value="BRCT domain"/>
    <property type="match status" value="1"/>
</dbReference>
<feature type="compositionally biased region" description="Polar residues" evidence="1">
    <location>
        <begin position="617"/>
        <end position="628"/>
    </location>
</feature>
<feature type="region of interest" description="Disordered" evidence="1">
    <location>
        <begin position="65"/>
        <end position="100"/>
    </location>
</feature>
<organism evidence="3 4">
    <name type="scientific">Clathrus columnatus</name>
    <dbReference type="NCBI Taxonomy" id="1419009"/>
    <lineage>
        <taxon>Eukaryota</taxon>
        <taxon>Fungi</taxon>
        <taxon>Dikarya</taxon>
        <taxon>Basidiomycota</taxon>
        <taxon>Agaricomycotina</taxon>
        <taxon>Agaricomycetes</taxon>
        <taxon>Phallomycetidae</taxon>
        <taxon>Phallales</taxon>
        <taxon>Clathraceae</taxon>
        <taxon>Clathrus</taxon>
    </lineage>
</organism>
<feature type="compositionally biased region" description="Low complexity" evidence="1">
    <location>
        <begin position="65"/>
        <end position="79"/>
    </location>
</feature>
<feature type="domain" description="BRCT" evidence="2">
    <location>
        <begin position="664"/>
        <end position="758"/>
    </location>
</feature>
<name>A0AAV5AFL0_9AGAM</name>
<feature type="region of interest" description="Disordered" evidence="1">
    <location>
        <begin position="451"/>
        <end position="540"/>
    </location>
</feature>
<dbReference type="InterPro" id="IPR036420">
    <property type="entry name" value="BRCT_dom_sf"/>
</dbReference>
<feature type="region of interest" description="Disordered" evidence="1">
    <location>
        <begin position="1"/>
        <end position="32"/>
    </location>
</feature>
<feature type="compositionally biased region" description="Basic residues" evidence="1">
    <location>
        <begin position="1"/>
        <end position="18"/>
    </location>
</feature>
<feature type="region of interest" description="Disordered" evidence="1">
    <location>
        <begin position="598"/>
        <end position="660"/>
    </location>
</feature>
<feature type="compositionally biased region" description="Polar residues" evidence="1">
    <location>
        <begin position="458"/>
        <end position="497"/>
    </location>
</feature>
<dbReference type="Proteomes" id="UP001050691">
    <property type="component" value="Unassembled WGS sequence"/>
</dbReference>
<gene>
    <name evidence="3" type="ORF">Clacol_005503</name>
</gene>
<feature type="region of interest" description="Disordered" evidence="1">
    <location>
        <begin position="195"/>
        <end position="236"/>
    </location>
</feature>
<sequence length="821" mass="89494">MPPTARHHVQRSSIRTRSHQQQPTIPVDLTASPLKAIRRQNQIATQHQHTSTSAISELHVEQMLPVSNSKRSPSPSSFSRMDETKRPRVSVEREETEVAKSYSPLETLSIDTASVIEPRETPEAPLTRDVAHVDLIRLSRSPLKAPPSPLKVFKITMHSGGTLEVPVTPARKSIVNSEELMETEIVSPLVESPLHSQPTQIKRQPILFKSNKTDTTSDDEPSSHAKQGSEEDIVSNPTEDFVRASTSLSLNPVSDLDSTSEFKDPTHQTVTFLEPPMTPVPITTNAREHLVQFKTPLKSRLPQPASSLKTFAHDAKTPGRTPGLLAATISSLAKAKAPVSPMRLRSRSQLKVKLGIKDKTPTSKLALKRTVRRNSLNKEKIKGTTAALPANPPKLFPTAGKNTKGKTQTTLNGFFKQRSVISRDPSSANSPSKPTPLVALSTALKKLEVTAPLPPSRPSMNNGPSQNVHQEANTARSQNNVADVSERNTAATESANATPKARLPMRLPSNPDINGRAPWVQCDSPSNKNPPSINSSDPNNIELKPTIFDVDACEALEQKENKPPIEFFVPVVDESNATKKLQALAPISPSRRASQASLALSQSLSAPNKPQIFPNPRSVSTSHLQLNPRSPVKTRGKTKPSLPPTEAVNQTNGNGKRLNARMPGSLDVLTDCVIYADIRTEEGEDAAPLFVDMLRGLGARILSKPGKSCTHLVFKAGVPSTVVKYKLLPEPKPLVVSIGWVVECVEKRSHVEETRFLVNLDDIDITGGSQRRRSMTMQPKQIRALISGHPTDQADNSINGDTSFTSEDSSAIDSYNDIKIV</sequence>
<feature type="region of interest" description="Disordered" evidence="1">
    <location>
        <begin position="390"/>
        <end position="415"/>
    </location>
</feature>
<keyword evidence="4" id="KW-1185">Reference proteome</keyword>
<feature type="compositionally biased region" description="Basic and acidic residues" evidence="1">
    <location>
        <begin position="80"/>
        <end position="98"/>
    </location>
</feature>
<proteinExistence type="predicted"/>
<feature type="region of interest" description="Disordered" evidence="1">
    <location>
        <begin position="787"/>
        <end position="809"/>
    </location>
</feature>
<evidence type="ECO:0000313" key="3">
    <source>
        <dbReference type="EMBL" id="GJJ11271.1"/>
    </source>
</evidence>
<dbReference type="PROSITE" id="PS50172">
    <property type="entry name" value="BRCT"/>
    <property type="match status" value="1"/>
</dbReference>
<dbReference type="InterPro" id="IPR001357">
    <property type="entry name" value="BRCT_dom"/>
</dbReference>
<evidence type="ECO:0000259" key="2">
    <source>
        <dbReference type="PROSITE" id="PS50172"/>
    </source>
</evidence>
<evidence type="ECO:0000313" key="4">
    <source>
        <dbReference type="Proteomes" id="UP001050691"/>
    </source>
</evidence>
<comment type="caution">
    <text evidence="3">The sequence shown here is derived from an EMBL/GenBank/DDBJ whole genome shotgun (WGS) entry which is preliminary data.</text>
</comment>
<feature type="compositionally biased region" description="Polar residues" evidence="1">
    <location>
        <begin position="793"/>
        <end position="809"/>
    </location>
</feature>
<dbReference type="Pfam" id="PF00533">
    <property type="entry name" value="BRCT"/>
    <property type="match status" value="1"/>
</dbReference>
<accession>A0AAV5AFL0</accession>
<dbReference type="AlphaFoldDB" id="A0AAV5AFL0"/>
<dbReference type="CDD" id="cd17716">
    <property type="entry name" value="BRCT_microcephalin_rpt1"/>
    <property type="match status" value="1"/>
</dbReference>